<keyword evidence="7" id="KW-0443">Lipid metabolism</keyword>
<dbReference type="Pfam" id="PF00106">
    <property type="entry name" value="adh_short"/>
    <property type="match status" value="2"/>
</dbReference>
<keyword evidence="5" id="KW-0521">NADP</keyword>
<dbReference type="InterPro" id="IPR020904">
    <property type="entry name" value="Sc_DH/Rdtase_CS"/>
</dbReference>
<accession>F8PXS3</accession>
<dbReference type="InterPro" id="IPR002347">
    <property type="entry name" value="SDR_fam"/>
</dbReference>
<dbReference type="EMBL" id="GL945480">
    <property type="protein sequence ID" value="EGN98686.1"/>
    <property type="molecule type" value="Genomic_DNA"/>
</dbReference>
<dbReference type="InterPro" id="IPR036291">
    <property type="entry name" value="NAD(P)-bd_dom_sf"/>
</dbReference>
<evidence type="ECO:0000256" key="7">
    <source>
        <dbReference type="ARBA" id="ARBA00023098"/>
    </source>
</evidence>
<evidence type="ECO:0000313" key="12">
    <source>
        <dbReference type="EMBL" id="EGN98686.1"/>
    </source>
</evidence>
<dbReference type="InterPro" id="IPR002539">
    <property type="entry name" value="MaoC-like_dom"/>
</dbReference>
<dbReference type="Gene3D" id="3.10.129.10">
    <property type="entry name" value="Hotdog Thioesterase"/>
    <property type="match status" value="1"/>
</dbReference>
<keyword evidence="6" id="KW-0560">Oxidoreductase</keyword>
<comment type="similarity">
    <text evidence="3">Belongs to the short-chain dehydrogenases/reductases (SDR) family.</text>
</comment>
<comment type="pathway">
    <text evidence="2">Lipid metabolism; fatty acid beta-oxidation.</text>
</comment>
<dbReference type="InterPro" id="IPR029069">
    <property type="entry name" value="HotDog_dom_sf"/>
</dbReference>
<dbReference type="eggNOG" id="KOG1206">
    <property type="taxonomic scope" value="Eukaryota"/>
</dbReference>
<dbReference type="UniPathway" id="UPA00659"/>
<dbReference type="FunFam" id="3.40.50.720:FF:000084">
    <property type="entry name" value="Short-chain dehydrogenase reductase"/>
    <property type="match status" value="2"/>
</dbReference>
<evidence type="ECO:0000256" key="5">
    <source>
        <dbReference type="ARBA" id="ARBA00022857"/>
    </source>
</evidence>
<evidence type="ECO:0000256" key="9">
    <source>
        <dbReference type="ARBA" id="ARBA00023239"/>
    </source>
</evidence>
<dbReference type="AlphaFoldDB" id="F8PXS3"/>
<evidence type="ECO:0000256" key="2">
    <source>
        <dbReference type="ARBA" id="ARBA00005005"/>
    </source>
</evidence>
<proteinExistence type="inferred from homology"/>
<dbReference type="SMART" id="SM00822">
    <property type="entry name" value="PKS_KR"/>
    <property type="match status" value="1"/>
</dbReference>
<dbReference type="Proteomes" id="UP000008063">
    <property type="component" value="Unassembled WGS sequence"/>
</dbReference>
<reference evidence="13" key="1">
    <citation type="journal article" date="2011" name="Science">
        <title>The plant cell wall-decomposing machinery underlies the functional diversity of forest fungi.</title>
        <authorList>
            <person name="Eastwood D.C."/>
            <person name="Floudas D."/>
            <person name="Binder M."/>
            <person name="Majcherczyk A."/>
            <person name="Schneider P."/>
            <person name="Aerts A."/>
            <person name="Asiegbu F.O."/>
            <person name="Baker S.E."/>
            <person name="Barry K."/>
            <person name="Bendiksby M."/>
            <person name="Blumentritt M."/>
            <person name="Coutinho P.M."/>
            <person name="Cullen D."/>
            <person name="de Vries R.P."/>
            <person name="Gathman A."/>
            <person name="Goodell B."/>
            <person name="Henrissat B."/>
            <person name="Ihrmark K."/>
            <person name="Kauserud H."/>
            <person name="Kohler A."/>
            <person name="LaButti K."/>
            <person name="Lapidus A."/>
            <person name="Lavin J.L."/>
            <person name="Lee Y.-H."/>
            <person name="Lindquist E."/>
            <person name="Lilly W."/>
            <person name="Lucas S."/>
            <person name="Morin E."/>
            <person name="Murat C."/>
            <person name="Oguiza J.A."/>
            <person name="Park J."/>
            <person name="Pisabarro A.G."/>
            <person name="Riley R."/>
            <person name="Rosling A."/>
            <person name="Salamov A."/>
            <person name="Schmidt O."/>
            <person name="Schmutz J."/>
            <person name="Skrede I."/>
            <person name="Stenlid J."/>
            <person name="Wiebenga A."/>
            <person name="Xie X."/>
            <person name="Kuees U."/>
            <person name="Hibbett D.S."/>
            <person name="Hoffmeister D."/>
            <person name="Hoegberg N."/>
            <person name="Martin F."/>
            <person name="Grigoriev I.V."/>
            <person name="Watkinson S.C."/>
        </authorList>
    </citation>
    <scope>NUCLEOTIDE SEQUENCE [LARGE SCALE GENOMIC DNA]</scope>
    <source>
        <strain evidence="13">strain S7.3</strain>
    </source>
</reference>
<organism evidence="13">
    <name type="scientific">Serpula lacrymans var. lacrymans (strain S7.3)</name>
    <name type="common">Dry rot fungus</name>
    <dbReference type="NCBI Taxonomy" id="936435"/>
    <lineage>
        <taxon>Eukaryota</taxon>
        <taxon>Fungi</taxon>
        <taxon>Dikarya</taxon>
        <taxon>Basidiomycota</taxon>
        <taxon>Agaricomycotina</taxon>
        <taxon>Agaricomycetes</taxon>
        <taxon>Agaricomycetidae</taxon>
        <taxon>Boletales</taxon>
        <taxon>Coniophorineae</taxon>
        <taxon>Serpulaceae</taxon>
        <taxon>Serpula</taxon>
    </lineage>
</organism>
<dbReference type="InterPro" id="IPR054357">
    <property type="entry name" value="MFE-2_N"/>
</dbReference>
<dbReference type="FunFam" id="3.10.129.10:FF:000013">
    <property type="entry name" value="Peroxisomal multifunctional enzyme type 2"/>
    <property type="match status" value="1"/>
</dbReference>
<name>F8PXS3_SERL3</name>
<dbReference type="GO" id="GO:0005777">
    <property type="term" value="C:peroxisome"/>
    <property type="evidence" value="ECO:0007669"/>
    <property type="project" value="UniProtKB-SubCell"/>
</dbReference>
<sequence>MSLSFKGHTVVVTGAGGGLGKAYSLLFASRGANVVVNDFNAEAAQKVVDEIKNAGGSAISNASSVTDGAAVIKSAVDAFGGVSVLINNAGILRDRGFKNMTDAEWDQVVSVHLKGAFSCTKAAWPLFRKQKFGRVINTASAAGIYGNFGQANYSAAKMGLIAFTKSLAREGSKYGISAVAIAPVAASAMTQTIMPPEMLANLKPEFVAPFVAAVCHPDGPNPSGRVFEVGAGFVAEIRFERSKGAIWRTDDSFTPSAVKEKWPEVQDFSEARYPESVADVDNTLEISATLPSNPQSSPPVRFDGKTAIITGAGAGLGRAYALMYGRLGANVVVNDVSEKGAKSVCAEVEALGGKAAVAVCSAEDGEGIVKTALAAFGGVHILIANAGVLRDKSFTAMTEQEWDLVMAVHLRGTYKCAKAVWPIFQKQKYGRIVTTCSQVGIYGNFGQTNYSSAKAGIMGLTKTLGHEGRKYNILANVIAPAAGTAMTMTVWPQEWIDAFKPDYIAPIVGYLTSEANTETTACLFEIRGGWAAQTRWQRAGGYGFPSNKNLTPEDVIAKWDAFTNFDDGRATHPTTSAEGMEQIMANFENKASVVETAVDAVKEAALHNICTRIFTFVLTKSSQLVDSNHKECLPAVFRDQEDSQIVAKAKEKQVDDQGFSYTERDVILYNLGIGATEQDLQWTYEGHDDFSALPTYGVVPQFLASAGVPLGWLPDYNPAKLLHGEQYLSIKAPIPPSADLVNETRIMEVLDKGKAASVTIIVHTKDKETGKLIFENQVTIFIRGSGGFGGKRTGTDRGPATAANTPPKRQPDAVVEEATSPSQAALYRLSGDYNPLHIFPDFAAMGGFDKPILHGLCSMGFAGKHVLQTYGPYTDIKVRFTGVVYPGETLVTEMWKEGNKVIFTTKTKERGSAALAAAAVTLVDSDVKAKL</sequence>
<dbReference type="InParanoid" id="F8PXS3"/>
<evidence type="ECO:0000256" key="10">
    <source>
        <dbReference type="SAM" id="MobiDB-lite"/>
    </source>
</evidence>
<evidence type="ECO:0000256" key="4">
    <source>
        <dbReference type="ARBA" id="ARBA00022832"/>
    </source>
</evidence>
<dbReference type="Gene3D" id="3.40.50.720">
    <property type="entry name" value="NAD(P)-binding Rossmann-like Domain"/>
    <property type="match status" value="2"/>
</dbReference>
<evidence type="ECO:0000259" key="11">
    <source>
        <dbReference type="SMART" id="SM00822"/>
    </source>
</evidence>
<protein>
    <recommendedName>
        <fullName evidence="11">Ketoreductase domain-containing protein</fullName>
    </recommendedName>
</protein>
<dbReference type="OMA" id="GKTRWQR"/>
<dbReference type="CDD" id="cd05353">
    <property type="entry name" value="hydroxyacyl-CoA-like_DH_SDR_c-like"/>
    <property type="match status" value="2"/>
</dbReference>
<dbReference type="PRINTS" id="PR00081">
    <property type="entry name" value="GDHRDH"/>
</dbReference>
<keyword evidence="13" id="KW-1185">Reference proteome</keyword>
<dbReference type="PANTHER" id="PTHR45024">
    <property type="entry name" value="DEHYDROGENASES, SHORT CHAIN"/>
    <property type="match status" value="1"/>
</dbReference>
<dbReference type="SUPFAM" id="SSF54637">
    <property type="entry name" value="Thioesterase/thiol ester dehydrase-isomerase"/>
    <property type="match status" value="2"/>
</dbReference>
<dbReference type="PANTHER" id="PTHR45024:SF2">
    <property type="entry name" value="SCP2 DOMAIN-CONTAINING PROTEIN"/>
    <property type="match status" value="1"/>
</dbReference>
<evidence type="ECO:0000256" key="3">
    <source>
        <dbReference type="ARBA" id="ARBA00006484"/>
    </source>
</evidence>
<feature type="region of interest" description="Disordered" evidence="10">
    <location>
        <begin position="789"/>
        <end position="810"/>
    </location>
</feature>
<dbReference type="PROSITE" id="PS00061">
    <property type="entry name" value="ADH_SHORT"/>
    <property type="match status" value="2"/>
</dbReference>
<dbReference type="InterPro" id="IPR057326">
    <property type="entry name" value="KR_dom"/>
</dbReference>
<dbReference type="HOGENOM" id="CLU_010194_18_0_1"/>
<dbReference type="CDD" id="cd03448">
    <property type="entry name" value="HDE_HSD"/>
    <property type="match status" value="1"/>
</dbReference>
<keyword evidence="8" id="KW-0576">Peroxisome</keyword>
<dbReference type="OrthoDB" id="3592703at2759"/>
<dbReference type="Pfam" id="PF01575">
    <property type="entry name" value="MaoC_dehydratas"/>
    <property type="match status" value="1"/>
</dbReference>
<evidence type="ECO:0000313" key="13">
    <source>
        <dbReference type="Proteomes" id="UP000008063"/>
    </source>
</evidence>
<dbReference type="PRINTS" id="PR00080">
    <property type="entry name" value="SDRFAMILY"/>
</dbReference>
<comment type="subcellular location">
    <subcellularLocation>
        <location evidence="1">Peroxisome</location>
    </subcellularLocation>
</comment>
<dbReference type="SUPFAM" id="SSF51735">
    <property type="entry name" value="NAD(P)-binding Rossmann-fold domains"/>
    <property type="match status" value="2"/>
</dbReference>
<dbReference type="GO" id="GO:0006635">
    <property type="term" value="P:fatty acid beta-oxidation"/>
    <property type="evidence" value="ECO:0007669"/>
    <property type="project" value="UniProtKB-UniPathway"/>
</dbReference>
<evidence type="ECO:0000256" key="6">
    <source>
        <dbReference type="ARBA" id="ARBA00023002"/>
    </source>
</evidence>
<dbReference type="GO" id="GO:0004300">
    <property type="term" value="F:enoyl-CoA hydratase activity"/>
    <property type="evidence" value="ECO:0007669"/>
    <property type="project" value="UniProtKB-ARBA"/>
</dbReference>
<keyword evidence="4" id="KW-0276">Fatty acid metabolism</keyword>
<dbReference type="GO" id="GO:0016491">
    <property type="term" value="F:oxidoreductase activity"/>
    <property type="evidence" value="ECO:0007669"/>
    <property type="project" value="UniProtKB-KW"/>
</dbReference>
<dbReference type="Pfam" id="PF22622">
    <property type="entry name" value="MFE-2_hydrat-2_N"/>
    <property type="match status" value="1"/>
</dbReference>
<dbReference type="Gene3D" id="1.10.287.4290">
    <property type="match status" value="2"/>
</dbReference>
<evidence type="ECO:0000256" key="1">
    <source>
        <dbReference type="ARBA" id="ARBA00004275"/>
    </source>
</evidence>
<dbReference type="STRING" id="936435.F8PXS3"/>
<feature type="domain" description="Ketoreductase" evidence="11">
    <location>
        <begin position="8"/>
        <end position="187"/>
    </location>
</feature>
<dbReference type="InterPro" id="IPR051687">
    <property type="entry name" value="Peroxisomal_Beta-Oxidation"/>
</dbReference>
<gene>
    <name evidence="12" type="ORF">SERLA73DRAFT_160398</name>
</gene>
<keyword evidence="9" id="KW-0456">Lyase</keyword>
<evidence type="ECO:0000256" key="8">
    <source>
        <dbReference type="ARBA" id="ARBA00023140"/>
    </source>
</evidence>